<evidence type="ECO:0000313" key="2">
    <source>
        <dbReference type="Proteomes" id="UP000789366"/>
    </source>
</evidence>
<name>A0ACA9LP26_9GLOM</name>
<accession>A0ACA9LP26</accession>
<comment type="caution">
    <text evidence="1">The sequence shown here is derived from an EMBL/GenBank/DDBJ whole genome shotgun (WGS) entry which is preliminary data.</text>
</comment>
<dbReference type="Proteomes" id="UP000789366">
    <property type="component" value="Unassembled WGS sequence"/>
</dbReference>
<organism evidence="1 2">
    <name type="scientific">Cetraspora pellucida</name>
    <dbReference type="NCBI Taxonomy" id="1433469"/>
    <lineage>
        <taxon>Eukaryota</taxon>
        <taxon>Fungi</taxon>
        <taxon>Fungi incertae sedis</taxon>
        <taxon>Mucoromycota</taxon>
        <taxon>Glomeromycotina</taxon>
        <taxon>Glomeromycetes</taxon>
        <taxon>Diversisporales</taxon>
        <taxon>Gigasporaceae</taxon>
        <taxon>Cetraspora</taxon>
    </lineage>
</organism>
<gene>
    <name evidence="1" type="ORF">SPELUC_LOCUS4460</name>
</gene>
<proteinExistence type="predicted"/>
<dbReference type="EMBL" id="CAJVPW010003988">
    <property type="protein sequence ID" value="CAG8533159.1"/>
    <property type="molecule type" value="Genomic_DNA"/>
</dbReference>
<evidence type="ECO:0000313" key="1">
    <source>
        <dbReference type="EMBL" id="CAG8533159.1"/>
    </source>
</evidence>
<sequence length="145" mass="16826">MSTLISHNTISALYCKCAEECHKRAEEYLKLCRHDEALTDFYIAFRFLNIFLDAFLNNKVALRLHGEVIIDILTELLKMNPNDEKKILNIRALAYTKISKYVEALVNLNRLLEINTNNEKILSIRAQAYIAIRKNDKALVDLTRL</sequence>
<keyword evidence="2" id="KW-1185">Reference proteome</keyword>
<reference evidence="1" key="1">
    <citation type="submission" date="2021-06" db="EMBL/GenBank/DDBJ databases">
        <authorList>
            <person name="Kallberg Y."/>
            <person name="Tangrot J."/>
            <person name="Rosling A."/>
        </authorList>
    </citation>
    <scope>NUCLEOTIDE SEQUENCE</scope>
    <source>
        <strain evidence="1">28 12/20/2015</strain>
    </source>
</reference>
<protein>
    <submittedName>
        <fullName evidence="1">12146_t:CDS:1</fullName>
    </submittedName>
</protein>